<keyword evidence="1" id="KW-1133">Transmembrane helix</keyword>
<evidence type="ECO:0000256" key="1">
    <source>
        <dbReference type="SAM" id="Phobius"/>
    </source>
</evidence>
<organism evidence="2">
    <name type="scientific">Micrurus lemniscatus lemniscatus</name>
    <dbReference type="NCBI Taxonomy" id="129467"/>
    <lineage>
        <taxon>Eukaryota</taxon>
        <taxon>Metazoa</taxon>
        <taxon>Chordata</taxon>
        <taxon>Craniata</taxon>
        <taxon>Vertebrata</taxon>
        <taxon>Euteleostomi</taxon>
        <taxon>Lepidosauria</taxon>
        <taxon>Squamata</taxon>
        <taxon>Bifurcata</taxon>
        <taxon>Unidentata</taxon>
        <taxon>Episquamata</taxon>
        <taxon>Toxicofera</taxon>
        <taxon>Serpentes</taxon>
        <taxon>Colubroidea</taxon>
        <taxon>Elapidae</taxon>
        <taxon>Elapinae</taxon>
        <taxon>Micrurus</taxon>
    </lineage>
</organism>
<proteinExistence type="predicted"/>
<keyword evidence="1" id="KW-0812">Transmembrane</keyword>
<feature type="transmembrane region" description="Helical" evidence="1">
    <location>
        <begin position="43"/>
        <end position="65"/>
    </location>
</feature>
<sequence>MKYPRQHGKSKETNIHLCFENSKPISKQVHYFQNKDACTTFHVLAQLIYSTVSKFIALIVQQFLGMTKMSKGTIIPFSEPNFTQISNPCVYSLVVIASILLLITYSLKI</sequence>
<accession>A0A2D4HGY6</accession>
<dbReference type="EMBL" id="IACK01031118">
    <property type="protein sequence ID" value="LAA71197.1"/>
    <property type="molecule type" value="Transcribed_RNA"/>
</dbReference>
<feature type="transmembrane region" description="Helical" evidence="1">
    <location>
        <begin position="85"/>
        <end position="107"/>
    </location>
</feature>
<evidence type="ECO:0000313" key="2">
    <source>
        <dbReference type="EMBL" id="LAA71197.1"/>
    </source>
</evidence>
<dbReference type="AlphaFoldDB" id="A0A2D4HGY6"/>
<reference evidence="2" key="2">
    <citation type="submission" date="2017-11" db="EMBL/GenBank/DDBJ databases">
        <title>Coralsnake Venomics: Analyses of Venom Gland Transcriptomes and Proteomes of Six Brazilian Taxa.</title>
        <authorList>
            <person name="Aird S.D."/>
            <person name="Jorge da Silva N."/>
            <person name="Qiu L."/>
            <person name="Villar-Briones A."/>
            <person name="Aparecida-Saddi V."/>
            <person name="Campos-Telles M.P."/>
            <person name="Grau M."/>
            <person name="Mikheyev A.S."/>
        </authorList>
    </citation>
    <scope>NUCLEOTIDE SEQUENCE</scope>
    <source>
        <tissue evidence="2">Venom_gland</tissue>
    </source>
</reference>
<reference evidence="2" key="1">
    <citation type="submission" date="2017-07" db="EMBL/GenBank/DDBJ databases">
        <authorList>
            <person name="Mikheyev A."/>
            <person name="Grau M."/>
        </authorList>
    </citation>
    <scope>NUCLEOTIDE SEQUENCE</scope>
    <source>
        <tissue evidence="2">Venom_gland</tissue>
    </source>
</reference>
<name>A0A2D4HGY6_MICLE</name>
<keyword evidence="1" id="KW-0472">Membrane</keyword>
<protein>
    <submittedName>
        <fullName evidence="2">Uncharacterized protein</fullName>
    </submittedName>
</protein>